<dbReference type="KEGG" id="mlut:JET14_15700"/>
<dbReference type="PANTHER" id="PTHR31891:SF1">
    <property type="entry name" value="FORMAMIDASE C869.04-RELATED"/>
    <property type="match status" value="1"/>
</dbReference>
<dbReference type="Proteomes" id="UP000596083">
    <property type="component" value="Chromosome"/>
</dbReference>
<dbReference type="InterPro" id="IPR004304">
    <property type="entry name" value="FmdA_AmdA"/>
</dbReference>
<protein>
    <submittedName>
        <fullName evidence="1">Acetamidase/formamidase family protein</fullName>
    </submittedName>
</protein>
<dbReference type="SUPFAM" id="SSF141130">
    <property type="entry name" value="Acetamidase/Formamidase-like"/>
    <property type="match status" value="1"/>
</dbReference>
<proteinExistence type="predicted"/>
<evidence type="ECO:0000313" key="2">
    <source>
        <dbReference type="Proteomes" id="UP000596083"/>
    </source>
</evidence>
<dbReference type="Pfam" id="PF03069">
    <property type="entry name" value="FmdA_AmdA"/>
    <property type="match status" value="2"/>
</dbReference>
<evidence type="ECO:0000313" key="1">
    <source>
        <dbReference type="EMBL" id="QQM29732.1"/>
    </source>
</evidence>
<dbReference type="GO" id="GO:0016811">
    <property type="term" value="F:hydrolase activity, acting on carbon-nitrogen (but not peptide) bonds, in linear amides"/>
    <property type="evidence" value="ECO:0007669"/>
    <property type="project" value="InterPro"/>
</dbReference>
<dbReference type="Gene3D" id="3.10.28.20">
    <property type="entry name" value="Acetamidase/Formamidase-like domains"/>
    <property type="match status" value="1"/>
</dbReference>
<dbReference type="PANTHER" id="PTHR31891">
    <property type="entry name" value="FORMAMIDASE C869.04-RELATED"/>
    <property type="match status" value="1"/>
</dbReference>
<accession>A0A7T7KKK3</accession>
<gene>
    <name evidence="1" type="ORF">JET14_15700</name>
</gene>
<dbReference type="RefSeq" id="WP_200334711.1">
    <property type="nucleotide sequence ID" value="NZ_CP066786.1"/>
</dbReference>
<reference evidence="1 2" key="1">
    <citation type="submission" date="2020-12" db="EMBL/GenBank/DDBJ databases">
        <authorList>
            <person name="Zheng R.K."/>
            <person name="Sun C.M."/>
        </authorList>
    </citation>
    <scope>NUCLEOTIDE SEQUENCE [LARGE SCALE GENOMIC DNA]</scope>
    <source>
        <strain evidence="1 2">ZRK001</strain>
    </source>
</reference>
<name>A0A7T7KKK3_9HYPH</name>
<sequence length="314" mass="33151">MPMKCAHTIHDHQGHLGWDRSIDPVLVARSGETVAFSCRDAGNGHYGPESTAADILTAEPGQANPLTGPLYVEGARPGDALRVTINEFAPSGFGWTAIIPGFGLLADHFSGPRLKLWNYETDISEPAVFNALARIPLRPFIGTIGVAMAEPGNHAVIPPRHVGGNMDIRDVAAGTTLYLPVEVEGALLSIGDTHAAQGDGEVCGTAIESAMDVSVTVDVIEGAAPKTPYFVTPGPIARHLDGAGYDVTTGIGPDLMEAARVAVSNMIDRLAKTRNLDPADAYMLCSVAGDLKISEIVDAPNWVVSFYFPRIVFG</sequence>
<dbReference type="Gene3D" id="2.60.120.580">
    <property type="entry name" value="Acetamidase/Formamidase-like domains"/>
    <property type="match status" value="2"/>
</dbReference>
<organism evidence="1 2">
    <name type="scientific">Martelella lutilitoris</name>
    <dbReference type="NCBI Taxonomy" id="2583532"/>
    <lineage>
        <taxon>Bacteria</taxon>
        <taxon>Pseudomonadati</taxon>
        <taxon>Pseudomonadota</taxon>
        <taxon>Alphaproteobacteria</taxon>
        <taxon>Hyphomicrobiales</taxon>
        <taxon>Aurantimonadaceae</taxon>
        <taxon>Martelella</taxon>
    </lineage>
</organism>
<dbReference type="AlphaFoldDB" id="A0A7T7KKK3"/>
<dbReference type="EMBL" id="CP066786">
    <property type="protein sequence ID" value="QQM29732.1"/>
    <property type="molecule type" value="Genomic_DNA"/>
</dbReference>